<comment type="caution">
    <text evidence="1">The sequence shown here is derived from an EMBL/GenBank/DDBJ whole genome shotgun (WGS) entry which is preliminary data.</text>
</comment>
<keyword evidence="2" id="KW-1185">Reference proteome</keyword>
<proteinExistence type="predicted"/>
<dbReference type="EMBL" id="JAACJK010000231">
    <property type="protein sequence ID" value="KAF5309806.1"/>
    <property type="molecule type" value="Genomic_DNA"/>
</dbReference>
<dbReference type="AlphaFoldDB" id="A0A8H5ERN1"/>
<protein>
    <submittedName>
        <fullName evidence="1">Uncharacterized protein</fullName>
    </submittedName>
</protein>
<accession>A0A8H5ERN1</accession>
<organism evidence="1 2">
    <name type="scientific">Ephemerocybe angulata</name>
    <dbReference type="NCBI Taxonomy" id="980116"/>
    <lineage>
        <taxon>Eukaryota</taxon>
        <taxon>Fungi</taxon>
        <taxon>Dikarya</taxon>
        <taxon>Basidiomycota</taxon>
        <taxon>Agaricomycotina</taxon>
        <taxon>Agaricomycetes</taxon>
        <taxon>Agaricomycetidae</taxon>
        <taxon>Agaricales</taxon>
        <taxon>Agaricineae</taxon>
        <taxon>Psathyrellaceae</taxon>
        <taxon>Ephemerocybe</taxon>
    </lineage>
</organism>
<evidence type="ECO:0000313" key="1">
    <source>
        <dbReference type="EMBL" id="KAF5309806.1"/>
    </source>
</evidence>
<sequence length="58" mass="6578">MSMSDEAHLLYDNAKPFAAYLKKQGLENVLREARLKLRETNTIVPPRLRVAINAPKNA</sequence>
<dbReference type="Proteomes" id="UP000541558">
    <property type="component" value="Unassembled WGS sequence"/>
</dbReference>
<evidence type="ECO:0000313" key="2">
    <source>
        <dbReference type="Proteomes" id="UP000541558"/>
    </source>
</evidence>
<reference evidence="1 2" key="1">
    <citation type="journal article" date="2020" name="ISME J.">
        <title>Uncovering the hidden diversity of litter-decomposition mechanisms in mushroom-forming fungi.</title>
        <authorList>
            <person name="Floudas D."/>
            <person name="Bentzer J."/>
            <person name="Ahren D."/>
            <person name="Johansson T."/>
            <person name="Persson P."/>
            <person name="Tunlid A."/>
        </authorList>
    </citation>
    <scope>NUCLEOTIDE SEQUENCE [LARGE SCALE GENOMIC DNA]</scope>
    <source>
        <strain evidence="1 2">CBS 175.51</strain>
    </source>
</reference>
<gene>
    <name evidence="1" type="ORF">D9611_013582</name>
</gene>
<name>A0A8H5ERN1_9AGAR</name>